<sequence>MHHFRDTYAHISHIKMHLEGRYGMEFGVEDTTDKSLRDLRVAQNKWLYNRMHDPMLDIEASPLYLTCGILIPEEEAKAAEVQDRNLQWMASSKKCTRCNNGKNVDHLATKWPSIVELEANTDVIWVIGHK</sequence>
<dbReference type="AlphaFoldDB" id="A0A061DCW9"/>
<proteinExistence type="predicted"/>
<keyword evidence="2" id="KW-1185">Reference proteome</keyword>
<dbReference type="EMBL" id="LK391709">
    <property type="protein sequence ID" value="CDR96944.1"/>
    <property type="molecule type" value="Genomic_DNA"/>
</dbReference>
<protein>
    <submittedName>
        <fullName evidence="1">Uncharacterized protein</fullName>
    </submittedName>
</protein>
<evidence type="ECO:0000313" key="2">
    <source>
        <dbReference type="Proteomes" id="UP000033188"/>
    </source>
</evidence>
<dbReference type="VEuPathDB" id="PiroplasmaDB:BBBOND_0308480"/>
<dbReference type="KEGG" id="bbig:BBBOND_0308480"/>
<dbReference type="OrthoDB" id="2194416at2759"/>
<evidence type="ECO:0000313" key="1">
    <source>
        <dbReference type="EMBL" id="CDR96944.1"/>
    </source>
</evidence>
<dbReference type="Proteomes" id="UP000033188">
    <property type="component" value="Chromosome 3"/>
</dbReference>
<dbReference type="RefSeq" id="XP_012769130.1">
    <property type="nucleotide sequence ID" value="XM_012913676.1"/>
</dbReference>
<name>A0A061DCW9_BABBI</name>
<reference evidence="2" key="1">
    <citation type="journal article" date="2014" name="Nucleic Acids Res.">
        <title>The evolutionary dynamics of variant antigen genes in Babesia reveal a history of genomic innovation underlying host-parasite interaction.</title>
        <authorList>
            <person name="Jackson A.P."/>
            <person name="Otto T.D."/>
            <person name="Darby A."/>
            <person name="Ramaprasad A."/>
            <person name="Xia D."/>
            <person name="Echaide I.E."/>
            <person name="Farber M."/>
            <person name="Gahlot S."/>
            <person name="Gamble J."/>
            <person name="Gupta D."/>
            <person name="Gupta Y."/>
            <person name="Jackson L."/>
            <person name="Malandrin L."/>
            <person name="Malas T.B."/>
            <person name="Moussa E."/>
            <person name="Nair M."/>
            <person name="Reid A.J."/>
            <person name="Sanders M."/>
            <person name="Sharma J."/>
            <person name="Tracey A."/>
            <person name="Quail M.A."/>
            <person name="Weir W."/>
            <person name="Wastling J.M."/>
            <person name="Hall N."/>
            <person name="Willadsen P."/>
            <person name="Lingelbach K."/>
            <person name="Shiels B."/>
            <person name="Tait A."/>
            <person name="Berriman M."/>
            <person name="Allred D.R."/>
            <person name="Pain A."/>
        </authorList>
    </citation>
    <scope>NUCLEOTIDE SEQUENCE [LARGE SCALE GENOMIC DNA]</scope>
    <source>
        <strain evidence="2">Bond</strain>
    </source>
</reference>
<accession>A0A061DCW9</accession>
<gene>
    <name evidence="1" type="ORF">BBBOND_0308480</name>
</gene>
<organism evidence="1 2">
    <name type="scientific">Babesia bigemina</name>
    <dbReference type="NCBI Taxonomy" id="5866"/>
    <lineage>
        <taxon>Eukaryota</taxon>
        <taxon>Sar</taxon>
        <taxon>Alveolata</taxon>
        <taxon>Apicomplexa</taxon>
        <taxon>Aconoidasida</taxon>
        <taxon>Piroplasmida</taxon>
        <taxon>Babesiidae</taxon>
        <taxon>Babesia</taxon>
    </lineage>
</organism>
<dbReference type="GeneID" id="24565485"/>